<dbReference type="EC" id="3.4.15.5" evidence="9"/>
<proteinExistence type="inferred from homology"/>
<dbReference type="InterPro" id="IPR001567">
    <property type="entry name" value="Pept_M3A_M3B_dom"/>
</dbReference>
<dbReference type="GO" id="GO:0006508">
    <property type="term" value="P:proteolysis"/>
    <property type="evidence" value="ECO:0007669"/>
    <property type="project" value="UniProtKB-KW"/>
</dbReference>
<evidence type="ECO:0000256" key="1">
    <source>
        <dbReference type="ARBA" id="ARBA00001947"/>
    </source>
</evidence>
<keyword evidence="6" id="KW-0862">Zinc</keyword>
<evidence type="ECO:0000256" key="4">
    <source>
        <dbReference type="ARBA" id="ARBA00022723"/>
    </source>
</evidence>
<evidence type="ECO:0000256" key="2">
    <source>
        <dbReference type="ARBA" id="ARBA00006040"/>
    </source>
</evidence>
<reference evidence="9" key="1">
    <citation type="submission" date="2019-08" db="EMBL/GenBank/DDBJ databases">
        <authorList>
            <person name="Kucharzyk K."/>
            <person name="Murdoch R.W."/>
            <person name="Higgins S."/>
            <person name="Loffler F."/>
        </authorList>
    </citation>
    <scope>NUCLEOTIDE SEQUENCE</scope>
</reference>
<dbReference type="PANTHER" id="PTHR43660">
    <property type="entry name" value="DIPEPTIDYL CARBOXYPEPTIDASE"/>
    <property type="match status" value="1"/>
</dbReference>
<sequence length="391" mass="45158">MAKTPEKVYELLQTVWDAALPVGKTEAVDIQKMIDKEGGNFKLEPWDWWYYSEKIRKEKYDLDEEMLRPYFSLDNVREGIFLLSNKLYGITFRKLENIPVYHKDVTVYEVLDTNQQHLAVLYMDFHPRSSKRGGAWCTSFRDQYVKDGKNVTPVVSIVMNFTAPTGDTPALLNLDETLTFFHEFGHAIHGFFSNVKYKRLSGYVPRDFVELPSQIMEHWALNPQMLKLYAKHYKTGEPIPDDLIAKIENSGNFNQGFATLEFIAAAVLDMDYHTLENASNLDVNAFEKASMERLGLIKEILPRYRSTYFNHIFSGGYSAGYYSYVWSEVLDSDAFEAFEESGDIFNKQLAAKFRNEVLAPGGKRDAMDMYVAFRGREPMVDALLRNRGFKK</sequence>
<feature type="domain" description="Peptidase M3A/M3B catalytic" evidence="8">
    <location>
        <begin position="1"/>
        <end position="388"/>
    </location>
</feature>
<dbReference type="CDD" id="cd06456">
    <property type="entry name" value="M3A_DCP"/>
    <property type="match status" value="1"/>
</dbReference>
<dbReference type="GO" id="GO:0046872">
    <property type="term" value="F:metal ion binding"/>
    <property type="evidence" value="ECO:0007669"/>
    <property type="project" value="UniProtKB-KW"/>
</dbReference>
<name>A0A644YX91_9ZZZZ</name>
<dbReference type="EMBL" id="VSSQ01006525">
    <property type="protein sequence ID" value="MPM32997.1"/>
    <property type="molecule type" value="Genomic_DNA"/>
</dbReference>
<accession>A0A644YX91</accession>
<keyword evidence="3" id="KW-0645">Protease</keyword>
<dbReference type="PANTHER" id="PTHR43660:SF1">
    <property type="entry name" value="DIPEPTIDYL CARBOXYPEPTIDASE"/>
    <property type="match status" value="1"/>
</dbReference>
<keyword evidence="7" id="KW-0482">Metalloprotease</keyword>
<evidence type="ECO:0000256" key="3">
    <source>
        <dbReference type="ARBA" id="ARBA00022670"/>
    </source>
</evidence>
<dbReference type="GO" id="GO:0004222">
    <property type="term" value="F:metalloendopeptidase activity"/>
    <property type="evidence" value="ECO:0007669"/>
    <property type="project" value="InterPro"/>
</dbReference>
<dbReference type="FunFam" id="3.40.390.10:FF:000009">
    <property type="entry name" value="Oligopeptidase A"/>
    <property type="match status" value="1"/>
</dbReference>
<dbReference type="SUPFAM" id="SSF55486">
    <property type="entry name" value="Metalloproteases ('zincins'), catalytic domain"/>
    <property type="match status" value="1"/>
</dbReference>
<evidence type="ECO:0000256" key="7">
    <source>
        <dbReference type="ARBA" id="ARBA00023049"/>
    </source>
</evidence>
<dbReference type="GO" id="GO:0008241">
    <property type="term" value="F:peptidyl-dipeptidase activity"/>
    <property type="evidence" value="ECO:0007669"/>
    <property type="project" value="UniProtKB-EC"/>
</dbReference>
<dbReference type="Pfam" id="PF01432">
    <property type="entry name" value="Peptidase_M3"/>
    <property type="match status" value="1"/>
</dbReference>
<dbReference type="InterPro" id="IPR045090">
    <property type="entry name" value="Pept_M3A_M3B"/>
</dbReference>
<keyword evidence="4" id="KW-0479">Metal-binding</keyword>
<comment type="cofactor">
    <cofactor evidence="1">
        <name>Zn(2+)</name>
        <dbReference type="ChEBI" id="CHEBI:29105"/>
    </cofactor>
</comment>
<evidence type="ECO:0000256" key="5">
    <source>
        <dbReference type="ARBA" id="ARBA00022801"/>
    </source>
</evidence>
<evidence type="ECO:0000256" key="6">
    <source>
        <dbReference type="ARBA" id="ARBA00022833"/>
    </source>
</evidence>
<keyword evidence="9" id="KW-0121">Carboxypeptidase</keyword>
<dbReference type="GO" id="GO:0005829">
    <property type="term" value="C:cytosol"/>
    <property type="evidence" value="ECO:0007669"/>
    <property type="project" value="TreeGrafter"/>
</dbReference>
<protein>
    <submittedName>
        <fullName evidence="9">Dipeptidyl carboxypeptidase</fullName>
        <ecNumber evidence="9">3.4.15.5</ecNumber>
    </submittedName>
</protein>
<dbReference type="Gene3D" id="1.10.1370.40">
    <property type="match status" value="2"/>
</dbReference>
<dbReference type="AlphaFoldDB" id="A0A644YX91"/>
<dbReference type="InterPro" id="IPR034005">
    <property type="entry name" value="M3A_DCP"/>
</dbReference>
<comment type="similarity">
    <text evidence="2">Belongs to the peptidase M3 family.</text>
</comment>
<evidence type="ECO:0000313" key="9">
    <source>
        <dbReference type="EMBL" id="MPM32997.1"/>
    </source>
</evidence>
<dbReference type="GO" id="GO:0004180">
    <property type="term" value="F:carboxypeptidase activity"/>
    <property type="evidence" value="ECO:0007669"/>
    <property type="project" value="UniProtKB-KW"/>
</dbReference>
<gene>
    <name evidence="9" type="primary">dcp_12</name>
    <name evidence="9" type="ORF">SDC9_79564</name>
</gene>
<keyword evidence="5 9" id="KW-0378">Hydrolase</keyword>
<evidence type="ECO:0000259" key="8">
    <source>
        <dbReference type="Pfam" id="PF01432"/>
    </source>
</evidence>
<organism evidence="9">
    <name type="scientific">bioreactor metagenome</name>
    <dbReference type="NCBI Taxonomy" id="1076179"/>
    <lineage>
        <taxon>unclassified sequences</taxon>
        <taxon>metagenomes</taxon>
        <taxon>ecological metagenomes</taxon>
    </lineage>
</organism>
<comment type="caution">
    <text evidence="9">The sequence shown here is derived from an EMBL/GenBank/DDBJ whole genome shotgun (WGS) entry which is preliminary data.</text>
</comment>